<dbReference type="InterPro" id="IPR006091">
    <property type="entry name" value="Acyl-CoA_Oxase/DH_mid-dom"/>
</dbReference>
<name>A0A927JCV1_9ACTN</name>
<dbReference type="Gene3D" id="1.20.140.10">
    <property type="entry name" value="Butyryl-CoA Dehydrogenase, subunit A, domain 3"/>
    <property type="match status" value="2"/>
</dbReference>
<dbReference type="PANTHER" id="PTHR43292">
    <property type="entry name" value="ACYL-COA DEHYDROGENASE"/>
    <property type="match status" value="1"/>
</dbReference>
<dbReference type="InterPro" id="IPR046373">
    <property type="entry name" value="Acyl-CoA_Oxase/DH_mid-dom_sf"/>
</dbReference>
<feature type="domain" description="Acyl-CoA dehydrogenase/oxidase C-terminal" evidence="6">
    <location>
        <begin position="238"/>
        <end position="371"/>
    </location>
</feature>
<dbReference type="GO" id="GO:0050660">
    <property type="term" value="F:flavin adenine dinucleotide binding"/>
    <property type="evidence" value="ECO:0007669"/>
    <property type="project" value="InterPro"/>
</dbReference>
<dbReference type="InterPro" id="IPR013786">
    <property type="entry name" value="AcylCoA_DH/ox_N"/>
</dbReference>
<dbReference type="InterPro" id="IPR009100">
    <property type="entry name" value="AcylCoA_DH/oxidase_NM_dom_sf"/>
</dbReference>
<dbReference type="InterPro" id="IPR052161">
    <property type="entry name" value="Mycobact_Acyl-CoA_DH"/>
</dbReference>
<dbReference type="GO" id="GO:0005886">
    <property type="term" value="C:plasma membrane"/>
    <property type="evidence" value="ECO:0007669"/>
    <property type="project" value="TreeGrafter"/>
</dbReference>
<dbReference type="SUPFAM" id="SSF47203">
    <property type="entry name" value="Acyl-CoA dehydrogenase C-terminal domain-like"/>
    <property type="match status" value="2"/>
</dbReference>
<keyword evidence="10" id="KW-1185">Reference proteome</keyword>
<dbReference type="CDD" id="cd00567">
    <property type="entry name" value="ACAD"/>
    <property type="match status" value="1"/>
</dbReference>
<dbReference type="Gene3D" id="1.10.540.10">
    <property type="entry name" value="Acyl-CoA dehydrogenase/oxidase, N-terminal domain"/>
    <property type="match status" value="2"/>
</dbReference>
<keyword evidence="4" id="KW-0274">FAD</keyword>
<dbReference type="EMBL" id="JACYWE010000004">
    <property type="protein sequence ID" value="MBD8506490.1"/>
    <property type="molecule type" value="Genomic_DNA"/>
</dbReference>
<proteinExistence type="inferred from homology"/>
<feature type="domain" description="Acyl-CoA dehydrogenase/oxidase C-terminal" evidence="6">
    <location>
        <begin position="594"/>
        <end position="739"/>
    </location>
</feature>
<dbReference type="AlphaFoldDB" id="A0A927JCV1"/>
<gene>
    <name evidence="9" type="ORF">HT102_08335</name>
</gene>
<accession>A0A927JCV1</accession>
<comment type="similarity">
    <text evidence="2">Belongs to the acyl-CoA dehydrogenase family.</text>
</comment>
<keyword evidence="3" id="KW-0285">Flavoprotein</keyword>
<evidence type="ECO:0000256" key="2">
    <source>
        <dbReference type="ARBA" id="ARBA00009347"/>
    </source>
</evidence>
<dbReference type="SUPFAM" id="SSF56645">
    <property type="entry name" value="Acyl-CoA dehydrogenase NM domain-like"/>
    <property type="match status" value="2"/>
</dbReference>
<dbReference type="FunFam" id="2.40.110.10:FF:000011">
    <property type="entry name" value="Acyl-CoA dehydrogenase FadE34"/>
    <property type="match status" value="1"/>
</dbReference>
<comment type="caution">
    <text evidence="9">The sequence shown here is derived from an EMBL/GenBank/DDBJ whole genome shotgun (WGS) entry which is preliminary data.</text>
</comment>
<evidence type="ECO:0000256" key="1">
    <source>
        <dbReference type="ARBA" id="ARBA00001974"/>
    </source>
</evidence>
<evidence type="ECO:0000259" key="8">
    <source>
        <dbReference type="Pfam" id="PF02771"/>
    </source>
</evidence>
<dbReference type="Gene3D" id="2.40.110.10">
    <property type="entry name" value="Butyryl-CoA Dehydrogenase, subunit A, domain 2"/>
    <property type="match status" value="2"/>
</dbReference>
<evidence type="ECO:0000259" key="7">
    <source>
        <dbReference type="Pfam" id="PF02770"/>
    </source>
</evidence>
<dbReference type="Pfam" id="PF00441">
    <property type="entry name" value="Acyl-CoA_dh_1"/>
    <property type="match status" value="2"/>
</dbReference>
<evidence type="ECO:0000313" key="9">
    <source>
        <dbReference type="EMBL" id="MBD8506490.1"/>
    </source>
</evidence>
<keyword evidence="5" id="KW-0560">Oxidoreductase</keyword>
<feature type="domain" description="Acyl-CoA dehydrogenase/oxidase N-terminal" evidence="8">
    <location>
        <begin position="390"/>
        <end position="484"/>
    </location>
</feature>
<protein>
    <submittedName>
        <fullName evidence="9">Acyl-CoA dehydrogenase</fullName>
    </submittedName>
</protein>
<evidence type="ECO:0000313" key="10">
    <source>
        <dbReference type="Proteomes" id="UP000642993"/>
    </source>
</evidence>
<comment type="cofactor">
    <cofactor evidence="1">
        <name>FAD</name>
        <dbReference type="ChEBI" id="CHEBI:57692"/>
    </cofactor>
</comment>
<organism evidence="9 10">
    <name type="scientific">Lolliginicoccus lacisalsi</name>
    <dbReference type="NCBI Taxonomy" id="2742202"/>
    <lineage>
        <taxon>Bacteria</taxon>
        <taxon>Bacillati</taxon>
        <taxon>Actinomycetota</taxon>
        <taxon>Actinomycetes</taxon>
        <taxon>Mycobacteriales</taxon>
        <taxon>Hoyosellaceae</taxon>
        <taxon>Lolliginicoccus</taxon>
    </lineage>
</organism>
<dbReference type="PANTHER" id="PTHR43292:SF4">
    <property type="entry name" value="ACYL-COA DEHYDROGENASE FADE34"/>
    <property type="match status" value="1"/>
</dbReference>
<reference evidence="9" key="1">
    <citation type="submission" date="2020-09" db="EMBL/GenBank/DDBJ databases">
        <title>Hoyosella lacisalsi sp. nov., a halotolerant actinobacterium isolated from soil of Lake Gudzhirganskoe.</title>
        <authorList>
            <person name="Yang Q."/>
            <person name="Guo P.Y."/>
            <person name="Liu S.W."/>
            <person name="Li F.N."/>
            <person name="Sun C.H."/>
        </authorList>
    </citation>
    <scope>NUCLEOTIDE SEQUENCE</scope>
    <source>
        <strain evidence="9">G463</strain>
    </source>
</reference>
<dbReference type="InterPro" id="IPR036250">
    <property type="entry name" value="AcylCo_DH-like_C"/>
</dbReference>
<evidence type="ECO:0000256" key="4">
    <source>
        <dbReference type="ARBA" id="ARBA00022827"/>
    </source>
</evidence>
<dbReference type="RefSeq" id="WP_192038964.1">
    <property type="nucleotide sequence ID" value="NZ_JACYWE010000004.1"/>
</dbReference>
<evidence type="ECO:0000259" key="6">
    <source>
        <dbReference type="Pfam" id="PF00441"/>
    </source>
</evidence>
<evidence type="ECO:0000256" key="5">
    <source>
        <dbReference type="ARBA" id="ARBA00023002"/>
    </source>
</evidence>
<dbReference type="InterPro" id="IPR009075">
    <property type="entry name" value="AcylCo_DH/oxidase_C"/>
</dbReference>
<dbReference type="InterPro" id="IPR037069">
    <property type="entry name" value="AcylCoA_DH/ox_N_sf"/>
</dbReference>
<evidence type="ECO:0000256" key="3">
    <source>
        <dbReference type="ARBA" id="ARBA00022630"/>
    </source>
</evidence>
<dbReference type="GO" id="GO:0016627">
    <property type="term" value="F:oxidoreductase activity, acting on the CH-CH group of donors"/>
    <property type="evidence" value="ECO:0007669"/>
    <property type="project" value="InterPro"/>
</dbReference>
<feature type="domain" description="Acyl-CoA dehydrogenase/oxidase N-terminal" evidence="8">
    <location>
        <begin position="24"/>
        <end position="134"/>
    </location>
</feature>
<sequence length="751" mass="79499">MASATTETSTTALRAIEHGVGILDEHRALADSVRAFTERYIRADDVRAEIDATDEERTPPFWSDLAAQELLGLAIPEEHGGSGYGILTLAVALEALGRRIAPGPFVPTVLASAMISASDSKARVELLPSLASGERVAAVALRGTFTTSRDSDGLILDGHADAVISAEHADIIVLPATVGDGETIWLAVDAASVHATAQDSIDLLRGSARIEARGARISTGRILDGLGHAHGQALATALLGAEALGIMSWCVTTAAEYARVREQFGRPIGQFQGVKHLCARMGVALEKARAVIWDAASALDNNDATASLAASIAATIVPRAAVTVAQDCIQVHGGIGFTWEHDAHIYYRRALAIRGALDHHDVHARQVAEAALAGTTRGSAIELPPEAAAIRSRIRAALEPIARITDEDEQLIALGDGGWVQPHLPEPYGRAAAPLEQIIIAQELDAAGIAMPQLLMGGWAIQAIVAHGSESQKRDLAVPTLRGELVWCQLFSEPGAGSDLASLSTRAVRADGGWRVTGQKIWTTVAQFADWAMLIARTDPDKPKHQGITYFVLDMSTPGITVRPLREMTGSALFNQVFLDDVFIPDEHVVGRINDGWHVARTTLAGERVALSQKMEAYATDRDLLDFARGRDLSPTSMVRLGELLAESQAVDLIGARVVLKQLAGIDVSTTSSVGKLLAMSLGQAISEFVVEELGPAGTAAVPGQPSDKAIEQLIAGRATTIYGGTTEVQLNVIGERMLGLPRDAEPVAAR</sequence>
<dbReference type="Pfam" id="PF02770">
    <property type="entry name" value="Acyl-CoA_dh_M"/>
    <property type="match status" value="1"/>
</dbReference>
<dbReference type="Pfam" id="PF02771">
    <property type="entry name" value="Acyl-CoA_dh_N"/>
    <property type="match status" value="2"/>
</dbReference>
<feature type="domain" description="Acyl-CoA oxidase/dehydrogenase middle" evidence="7">
    <location>
        <begin position="488"/>
        <end position="572"/>
    </location>
</feature>
<dbReference type="Proteomes" id="UP000642993">
    <property type="component" value="Unassembled WGS sequence"/>
</dbReference>